<dbReference type="InterPro" id="IPR000943">
    <property type="entry name" value="RNA_pol_sigma70"/>
</dbReference>
<dbReference type="InterPro" id="IPR013324">
    <property type="entry name" value="RNA_pol_sigma_r3/r4-like"/>
</dbReference>
<keyword evidence="2" id="KW-0805">Transcription regulation</keyword>
<sequence>MSVPTRTRDNMPEAFATYLQDLQRMPVLTADEEVELAKRIEAGLLAGELLDTRPDLKAELQADLRTLRDEGERAKQRMIECNLRLVVSTVKRIRRRHLPLPELIAEGNLGLIRAVEKFDFTKGYKFSTYATWWIRQAVFRGQDKTGRFVRLPSHIEDRLVKIDKAVRSLSHTLGREPTLKEVAATVNLAPPAIADLLSIRLHPLSLDEPLTDDLGTLTDIIGDAAPDIADTIAEADHINQFHALVRSLPDRQARVLILRYGLLDGQPRTLDDVGREFGVTRERIRQIETKALAALRALLDASPLVEHLQPTASADD</sequence>
<evidence type="ECO:0000256" key="4">
    <source>
        <dbReference type="ARBA" id="ARBA00023125"/>
    </source>
</evidence>
<dbReference type="Pfam" id="PF00140">
    <property type="entry name" value="Sigma70_r1_2"/>
    <property type="match status" value="1"/>
</dbReference>
<evidence type="ECO:0000313" key="7">
    <source>
        <dbReference type="EMBL" id="GAA1624122.1"/>
    </source>
</evidence>
<keyword evidence="8" id="KW-1185">Reference proteome</keyword>
<dbReference type="Gene3D" id="1.10.10.10">
    <property type="entry name" value="Winged helix-like DNA-binding domain superfamily/Winged helix DNA-binding domain"/>
    <property type="match status" value="2"/>
</dbReference>
<dbReference type="InterPro" id="IPR007627">
    <property type="entry name" value="RNA_pol_sigma70_r2"/>
</dbReference>
<gene>
    <name evidence="7" type="ORF">GCM10009733_020960</name>
</gene>
<dbReference type="PROSITE" id="PS00716">
    <property type="entry name" value="SIGMA70_2"/>
    <property type="match status" value="1"/>
</dbReference>
<protein>
    <recommendedName>
        <fullName evidence="6">RNA polymerase sigma-70 domain-containing protein</fullName>
    </recommendedName>
</protein>
<evidence type="ECO:0000256" key="5">
    <source>
        <dbReference type="ARBA" id="ARBA00023163"/>
    </source>
</evidence>
<reference evidence="7 8" key="1">
    <citation type="journal article" date="2019" name="Int. J. Syst. Evol. Microbiol.">
        <title>The Global Catalogue of Microorganisms (GCM) 10K type strain sequencing project: providing services to taxonomists for standard genome sequencing and annotation.</title>
        <authorList>
            <consortium name="The Broad Institute Genomics Platform"/>
            <consortium name="The Broad Institute Genome Sequencing Center for Infectious Disease"/>
            <person name="Wu L."/>
            <person name="Ma J."/>
        </authorList>
    </citation>
    <scope>NUCLEOTIDE SEQUENCE [LARGE SCALE GENOMIC DNA]</scope>
    <source>
        <strain evidence="7 8">JCM 13929</strain>
    </source>
</reference>
<evidence type="ECO:0000256" key="2">
    <source>
        <dbReference type="ARBA" id="ARBA00023015"/>
    </source>
</evidence>
<evidence type="ECO:0000256" key="1">
    <source>
        <dbReference type="ARBA" id="ARBA00007788"/>
    </source>
</evidence>
<keyword evidence="4" id="KW-0238">DNA-binding</keyword>
<evidence type="ECO:0000256" key="3">
    <source>
        <dbReference type="ARBA" id="ARBA00023082"/>
    </source>
</evidence>
<dbReference type="PANTHER" id="PTHR30603:SF60">
    <property type="entry name" value="RNA POLYMERASE SIGMA FACTOR RPOD"/>
    <property type="match status" value="1"/>
</dbReference>
<dbReference type="PRINTS" id="PR00046">
    <property type="entry name" value="SIGMA70FCT"/>
</dbReference>
<dbReference type="NCBIfam" id="TIGR02937">
    <property type="entry name" value="sigma70-ECF"/>
    <property type="match status" value="1"/>
</dbReference>
<keyword evidence="3" id="KW-0731">Sigma factor</keyword>
<dbReference type="InterPro" id="IPR050239">
    <property type="entry name" value="Sigma-70_RNA_pol_init_factors"/>
</dbReference>
<dbReference type="InterPro" id="IPR009042">
    <property type="entry name" value="RNA_pol_sigma70_r1_2"/>
</dbReference>
<dbReference type="Gene3D" id="1.10.601.10">
    <property type="entry name" value="RNA Polymerase Primary Sigma Factor"/>
    <property type="match status" value="1"/>
</dbReference>
<proteinExistence type="inferred from homology"/>
<dbReference type="Pfam" id="PF04545">
    <property type="entry name" value="Sigma70_r4"/>
    <property type="match status" value="1"/>
</dbReference>
<dbReference type="RefSeq" id="WP_346103541.1">
    <property type="nucleotide sequence ID" value="NZ_BAAAMU010000011.1"/>
</dbReference>
<dbReference type="InterPro" id="IPR007630">
    <property type="entry name" value="RNA_pol_sigma70_r4"/>
</dbReference>
<evidence type="ECO:0000259" key="6">
    <source>
        <dbReference type="PROSITE" id="PS00716"/>
    </source>
</evidence>
<dbReference type="SUPFAM" id="SSF88946">
    <property type="entry name" value="Sigma2 domain of RNA polymerase sigma factors"/>
    <property type="match status" value="1"/>
</dbReference>
<dbReference type="Pfam" id="PF04542">
    <property type="entry name" value="Sigma70_r2"/>
    <property type="match status" value="1"/>
</dbReference>
<comment type="similarity">
    <text evidence="1">Belongs to the sigma-70 factor family.</text>
</comment>
<keyword evidence="5" id="KW-0804">Transcription</keyword>
<dbReference type="Pfam" id="PF04539">
    <property type="entry name" value="Sigma70_r3"/>
    <property type="match status" value="1"/>
</dbReference>
<dbReference type="SUPFAM" id="SSF88659">
    <property type="entry name" value="Sigma3 and sigma4 domains of RNA polymerase sigma factors"/>
    <property type="match status" value="2"/>
</dbReference>
<dbReference type="EMBL" id="BAAAMU010000011">
    <property type="protein sequence ID" value="GAA1624122.1"/>
    <property type="molecule type" value="Genomic_DNA"/>
</dbReference>
<dbReference type="Proteomes" id="UP001500064">
    <property type="component" value="Unassembled WGS sequence"/>
</dbReference>
<accession>A0ABN2F024</accession>
<name>A0ABN2F024_9ACTN</name>
<dbReference type="InterPro" id="IPR014284">
    <property type="entry name" value="RNA_pol_sigma-70_dom"/>
</dbReference>
<feature type="domain" description="RNA polymerase sigma-70" evidence="6">
    <location>
        <begin position="269"/>
        <end position="295"/>
    </location>
</feature>
<dbReference type="InterPro" id="IPR013325">
    <property type="entry name" value="RNA_pol_sigma_r2"/>
</dbReference>
<dbReference type="InterPro" id="IPR036388">
    <property type="entry name" value="WH-like_DNA-bd_sf"/>
</dbReference>
<comment type="caution">
    <text evidence="7">The sequence shown here is derived from an EMBL/GenBank/DDBJ whole genome shotgun (WGS) entry which is preliminary data.</text>
</comment>
<evidence type="ECO:0000313" key="8">
    <source>
        <dbReference type="Proteomes" id="UP001500064"/>
    </source>
</evidence>
<dbReference type="InterPro" id="IPR007624">
    <property type="entry name" value="RNA_pol_sigma70_r3"/>
</dbReference>
<dbReference type="PANTHER" id="PTHR30603">
    <property type="entry name" value="RNA POLYMERASE SIGMA FACTOR RPO"/>
    <property type="match status" value="1"/>
</dbReference>
<organism evidence="7 8">
    <name type="scientific">Nonomuraea maheshkhaliensis</name>
    <dbReference type="NCBI Taxonomy" id="419590"/>
    <lineage>
        <taxon>Bacteria</taxon>
        <taxon>Bacillati</taxon>
        <taxon>Actinomycetota</taxon>
        <taxon>Actinomycetes</taxon>
        <taxon>Streptosporangiales</taxon>
        <taxon>Streptosporangiaceae</taxon>
        <taxon>Nonomuraea</taxon>
    </lineage>
</organism>